<sequence>MPTSRVSSWRKRAEVEGKQALPRTLEGEILSQDTIKTNATYIWSIAEILRGDFKQSEYGKIVLPFTVLRRFDCLLEPTKSAVLETAPTLPEETDDEAQAMILTAIASPGGQIYNESQFTFASLRGQDPRQLRVTLPPPPNPV</sequence>
<proteinExistence type="predicted"/>
<dbReference type="Proteomes" id="UP000297741">
    <property type="component" value="Unassembled WGS sequence"/>
</dbReference>
<feature type="domain" description="N6 adenine-specific DNA methyltransferase N-terminal" evidence="1">
    <location>
        <begin position="42"/>
        <end position="132"/>
    </location>
</feature>
<organism evidence="2 3">
    <name type="scientific">Pseudotabrizicola sediminis</name>
    <dbReference type="NCBI Taxonomy" id="2486418"/>
    <lineage>
        <taxon>Bacteria</taxon>
        <taxon>Pseudomonadati</taxon>
        <taxon>Pseudomonadota</taxon>
        <taxon>Alphaproteobacteria</taxon>
        <taxon>Rhodobacterales</taxon>
        <taxon>Paracoccaceae</taxon>
        <taxon>Pseudotabrizicola</taxon>
    </lineage>
</organism>
<name>A0ABY2KLG6_9RHOB</name>
<dbReference type="InterPro" id="IPR029063">
    <property type="entry name" value="SAM-dependent_MTases_sf"/>
</dbReference>
<evidence type="ECO:0000259" key="1">
    <source>
        <dbReference type="Pfam" id="PF12161"/>
    </source>
</evidence>
<evidence type="ECO:0000313" key="2">
    <source>
        <dbReference type="EMBL" id="TGD41688.1"/>
    </source>
</evidence>
<comment type="caution">
    <text evidence="2">The sequence shown here is derived from an EMBL/GenBank/DDBJ whole genome shotgun (WGS) entry which is preliminary data.</text>
</comment>
<dbReference type="EMBL" id="RPEM01000016">
    <property type="protein sequence ID" value="TGD41688.1"/>
    <property type="molecule type" value="Genomic_DNA"/>
</dbReference>
<dbReference type="Pfam" id="PF12161">
    <property type="entry name" value="HsdM_N"/>
    <property type="match status" value="1"/>
</dbReference>
<accession>A0ABY2KLG6</accession>
<dbReference type="RefSeq" id="WP_135433538.1">
    <property type="nucleotide sequence ID" value="NZ_RPEM01000016.1"/>
</dbReference>
<protein>
    <recommendedName>
        <fullName evidence="1">N6 adenine-specific DNA methyltransferase N-terminal domain-containing protein</fullName>
    </recommendedName>
</protein>
<gene>
    <name evidence="2" type="ORF">EEB11_17435</name>
</gene>
<keyword evidence="3" id="KW-1185">Reference proteome</keyword>
<dbReference type="SUPFAM" id="SSF53335">
    <property type="entry name" value="S-adenosyl-L-methionine-dependent methyltransferases"/>
    <property type="match status" value="1"/>
</dbReference>
<reference evidence="2 3" key="1">
    <citation type="submission" date="2018-11" db="EMBL/GenBank/DDBJ databases">
        <title>Tabrizicola sp. isolated from sediment of alpine lake.</title>
        <authorList>
            <person name="Liu Z."/>
        </authorList>
    </citation>
    <scope>NUCLEOTIDE SEQUENCE [LARGE SCALE GENOMIC DNA]</scope>
    <source>
        <strain evidence="2 3">DRYC-M-16</strain>
    </source>
</reference>
<evidence type="ECO:0000313" key="3">
    <source>
        <dbReference type="Proteomes" id="UP000297741"/>
    </source>
</evidence>
<dbReference type="InterPro" id="IPR022749">
    <property type="entry name" value="D12N6_MeTrfase_N"/>
</dbReference>